<feature type="signal peptide" evidence="3">
    <location>
        <begin position="1"/>
        <end position="21"/>
    </location>
</feature>
<dbReference type="PRINTS" id="PR00133">
    <property type="entry name" value="GLHYDRLASE3"/>
</dbReference>
<feature type="domain" description="Glycoside hydrolase family 3 C-terminal" evidence="5">
    <location>
        <begin position="409"/>
        <end position="619"/>
    </location>
</feature>
<reference evidence="6 7" key="2">
    <citation type="submission" date="2024-10" db="EMBL/GenBank/DDBJ databases">
        <authorList>
            <person name="Ryan C."/>
        </authorList>
    </citation>
    <scope>NUCLEOTIDE SEQUENCE [LARGE SCALE GENOMIC DNA]</scope>
</reference>
<dbReference type="InterPro" id="IPR002772">
    <property type="entry name" value="Glyco_hydro_3_C"/>
</dbReference>
<dbReference type="PANTHER" id="PTHR30620:SF120">
    <property type="entry name" value="GLYCOSYL HYDROLASE FAMILY 3 N TERMINAL DOMAIN CONTAINING PROTEIN, EXPRESSED"/>
    <property type="match status" value="1"/>
</dbReference>
<dbReference type="GO" id="GO:0016798">
    <property type="term" value="F:hydrolase activity, acting on glycosyl bonds"/>
    <property type="evidence" value="ECO:0007669"/>
    <property type="project" value="UniProtKB-KW"/>
</dbReference>
<proteinExistence type="predicted"/>
<dbReference type="InterPro" id="IPR036881">
    <property type="entry name" value="Glyco_hydro_3_C_sf"/>
</dbReference>
<accession>A0ABC8XLD3</accession>
<evidence type="ECO:0000313" key="6">
    <source>
        <dbReference type="EMBL" id="CAL4927352.1"/>
    </source>
</evidence>
<dbReference type="InterPro" id="IPR017853">
    <property type="entry name" value="GH"/>
</dbReference>
<dbReference type="PANTHER" id="PTHR30620">
    <property type="entry name" value="PERIPLASMIC BETA-GLUCOSIDASE-RELATED"/>
    <property type="match status" value="1"/>
</dbReference>
<dbReference type="InterPro" id="IPR001764">
    <property type="entry name" value="Glyco_hydro_3_N"/>
</dbReference>
<evidence type="ECO:0000256" key="2">
    <source>
        <dbReference type="ARBA" id="ARBA00023295"/>
    </source>
</evidence>
<evidence type="ECO:0000259" key="5">
    <source>
        <dbReference type="Pfam" id="PF01915"/>
    </source>
</evidence>
<dbReference type="Pfam" id="PF00933">
    <property type="entry name" value="Glyco_hydro_3"/>
    <property type="match status" value="1"/>
</dbReference>
<dbReference type="SUPFAM" id="SSF52279">
    <property type="entry name" value="Beta-D-glucan exohydrolase, C-terminal domain"/>
    <property type="match status" value="1"/>
</dbReference>
<keyword evidence="7" id="KW-1185">Reference proteome</keyword>
<dbReference type="Pfam" id="PF01915">
    <property type="entry name" value="Glyco_hydro_3_C"/>
    <property type="match status" value="1"/>
</dbReference>
<dbReference type="InterPro" id="IPR051915">
    <property type="entry name" value="Cellulose_Degrad_GH3"/>
</dbReference>
<dbReference type="SUPFAM" id="SSF51445">
    <property type="entry name" value="(Trans)glycosidases"/>
    <property type="match status" value="1"/>
</dbReference>
<keyword evidence="2" id="KW-0326">Glycosidase</keyword>
<dbReference type="Gene3D" id="3.20.20.300">
    <property type="entry name" value="Glycoside hydrolase, family 3, N-terminal domain"/>
    <property type="match status" value="1"/>
</dbReference>
<feature type="domain" description="Glycoside hydrolase family 3 N-terminal" evidence="4">
    <location>
        <begin position="45"/>
        <end position="372"/>
    </location>
</feature>
<dbReference type="Proteomes" id="UP001497457">
    <property type="component" value="Chromosome 14rd"/>
</dbReference>
<keyword evidence="1" id="KW-0378">Hydrolase</keyword>
<evidence type="ECO:0000256" key="1">
    <source>
        <dbReference type="ARBA" id="ARBA00022801"/>
    </source>
</evidence>
<dbReference type="EMBL" id="OZ075124">
    <property type="protein sequence ID" value="CAL4927352.1"/>
    <property type="molecule type" value="Genomic_DNA"/>
</dbReference>
<evidence type="ECO:0000256" key="3">
    <source>
        <dbReference type="SAM" id="SignalP"/>
    </source>
</evidence>
<evidence type="ECO:0000313" key="7">
    <source>
        <dbReference type="Proteomes" id="UP001497457"/>
    </source>
</evidence>
<name>A0ABC8XLD3_9POAL</name>
<dbReference type="AlphaFoldDB" id="A0ABC8XLD3"/>
<reference evidence="7" key="1">
    <citation type="submission" date="2024-06" db="EMBL/GenBank/DDBJ databases">
        <authorList>
            <person name="Ryan C."/>
        </authorList>
    </citation>
    <scope>NUCLEOTIDE SEQUENCE [LARGE SCALE GENOMIC DNA]</scope>
</reference>
<dbReference type="InterPro" id="IPR036962">
    <property type="entry name" value="Glyco_hydro_3_N_sf"/>
</dbReference>
<dbReference type="Gene3D" id="3.40.50.1700">
    <property type="entry name" value="Glycoside hydrolase family 3 C-terminal domain"/>
    <property type="match status" value="1"/>
</dbReference>
<sequence length="625" mass="67322">MGVLHKITLVLIFCLVSLGRAECLKYKDPRQPVAARVRDLLARMTLAEKIGQMTQVERENITGEILAKHFIGSVLSAAGSVPAPRASAQAWASMVNEMQKGALSTRLGIPIIYGADANHGSSNVYKATLFPHNIGLGATRDPMLVKRIGEVTALEVRAAGIPFVFAPCLAVCRDPRWGRCYESYSEDPEVVRAMTTVISGLQGDAPANSVGRPYVGGRKKVAACAKNYVGGGGTFMGIDQNDTVIDTHGLMSIHMPPYYDAVIRGVSSVMISFSSWNGVKMHANRFLITDFLKNKLKFRGFVISDWQGIDRITSPPHTNYPNSIATGIRAGIDMVTVPYNYTEFIDDLTSLVENNIIPMSRIDDAVSRILRVKFTMDLFESPLADPNLAGELGKQEHRELAREAVRRSLVLLKNGKSPHAPLLPLPKKARKILVAGSHAHNLGYQCGGWSIEWQGGSGNNLTTGTTILEGIKAAVDPGTQVVYSENPGSSLVAGGGYEYDYAIVAVGEPPYAEAAGDNLNLTIPEPGPSVIRTVCKAVKCVVVVVSGRPLVVDPYLGGVDALVAAWLPGTEGQGVADVLFGDYGFTGRLPVTWFRSVEQLPMNAGDAHYDPLFPFGFGLATKARK</sequence>
<protein>
    <submittedName>
        <fullName evidence="6">Uncharacterized protein</fullName>
    </submittedName>
</protein>
<keyword evidence="3" id="KW-0732">Signal</keyword>
<gene>
    <name evidence="6" type="ORF">URODEC1_LOCUS24491</name>
</gene>
<dbReference type="FunFam" id="3.40.50.1700:FF:000002">
    <property type="entry name" value="Glycosyl hydrolase family protein"/>
    <property type="match status" value="1"/>
</dbReference>
<feature type="chain" id="PRO_5044837052" evidence="3">
    <location>
        <begin position="22"/>
        <end position="625"/>
    </location>
</feature>
<organism evidence="6 7">
    <name type="scientific">Urochloa decumbens</name>
    <dbReference type="NCBI Taxonomy" id="240449"/>
    <lineage>
        <taxon>Eukaryota</taxon>
        <taxon>Viridiplantae</taxon>
        <taxon>Streptophyta</taxon>
        <taxon>Embryophyta</taxon>
        <taxon>Tracheophyta</taxon>
        <taxon>Spermatophyta</taxon>
        <taxon>Magnoliopsida</taxon>
        <taxon>Liliopsida</taxon>
        <taxon>Poales</taxon>
        <taxon>Poaceae</taxon>
        <taxon>PACMAD clade</taxon>
        <taxon>Panicoideae</taxon>
        <taxon>Panicodae</taxon>
        <taxon>Paniceae</taxon>
        <taxon>Melinidinae</taxon>
        <taxon>Urochloa</taxon>
    </lineage>
</organism>
<dbReference type="FunFam" id="3.20.20.300:FF:000003">
    <property type="entry name" value="Beta-D-glucan exohydrolase isoenzyme ExoI"/>
    <property type="match status" value="1"/>
</dbReference>
<evidence type="ECO:0000259" key="4">
    <source>
        <dbReference type="Pfam" id="PF00933"/>
    </source>
</evidence>